<reference evidence="2 3" key="1">
    <citation type="submission" date="2019-08" db="EMBL/GenBank/DDBJ databases">
        <title>Draft genome sequences of two oriental melons (Cucumis melo L. var makuwa).</title>
        <authorList>
            <person name="Kwon S.-Y."/>
        </authorList>
    </citation>
    <scope>NUCLEOTIDE SEQUENCE [LARGE SCALE GENOMIC DNA]</scope>
    <source>
        <strain evidence="3">cv. SW 3</strain>
        <tissue evidence="2">Leaf</tissue>
    </source>
</reference>
<accession>A0A5A7SLL2</accession>
<name>A0A5A7SLL2_CUCMM</name>
<evidence type="ECO:0000313" key="3">
    <source>
        <dbReference type="Proteomes" id="UP000321393"/>
    </source>
</evidence>
<protein>
    <submittedName>
        <fullName evidence="2">Gag-protease polyprotein</fullName>
    </submittedName>
</protein>
<dbReference type="AlphaFoldDB" id="A0A5A7SLL2"/>
<sequence length="301" mass="33645">MLSPGVSEVTLEFMSVTASVVGTNSPLFGWIRLDVELNKDFSYSSGTKGLEISWLDCVYAVEWCCKLNTTVMPNMDIMHKIDYLHDILQDHETDMCILRDHETDMCILWDHESDMCILRDHETDMCKGMARGRPARGRKDAEMPPRRGARRGSRGGRGRGAGRVQLEVQPIAQAIDPAAPVTHADLTAMEQRFRDLIMQMREQQQPAPPAPALALVVPQDDRTVEQYDAEFDMLSRFAHEMMAIEASRADKFVRGLRLDIQGLVRAFPPATHADALHLAVDLILQERANSSKVVGRGSTSG</sequence>
<gene>
    <name evidence="2" type="ORF">E6C27_scaffold581G00120</name>
</gene>
<dbReference type="Proteomes" id="UP000321393">
    <property type="component" value="Unassembled WGS sequence"/>
</dbReference>
<comment type="caution">
    <text evidence="2">The sequence shown here is derived from an EMBL/GenBank/DDBJ whole genome shotgun (WGS) entry which is preliminary data.</text>
</comment>
<evidence type="ECO:0000313" key="2">
    <source>
        <dbReference type="EMBL" id="KAA0026032.1"/>
    </source>
</evidence>
<feature type="region of interest" description="Disordered" evidence="1">
    <location>
        <begin position="128"/>
        <end position="161"/>
    </location>
</feature>
<evidence type="ECO:0000256" key="1">
    <source>
        <dbReference type="SAM" id="MobiDB-lite"/>
    </source>
</evidence>
<proteinExistence type="predicted"/>
<feature type="compositionally biased region" description="Basic residues" evidence="1">
    <location>
        <begin position="147"/>
        <end position="157"/>
    </location>
</feature>
<dbReference type="OrthoDB" id="1738534at2759"/>
<organism evidence="2 3">
    <name type="scientific">Cucumis melo var. makuwa</name>
    <name type="common">Oriental melon</name>
    <dbReference type="NCBI Taxonomy" id="1194695"/>
    <lineage>
        <taxon>Eukaryota</taxon>
        <taxon>Viridiplantae</taxon>
        <taxon>Streptophyta</taxon>
        <taxon>Embryophyta</taxon>
        <taxon>Tracheophyta</taxon>
        <taxon>Spermatophyta</taxon>
        <taxon>Magnoliopsida</taxon>
        <taxon>eudicotyledons</taxon>
        <taxon>Gunneridae</taxon>
        <taxon>Pentapetalae</taxon>
        <taxon>rosids</taxon>
        <taxon>fabids</taxon>
        <taxon>Cucurbitales</taxon>
        <taxon>Cucurbitaceae</taxon>
        <taxon>Benincaseae</taxon>
        <taxon>Cucumis</taxon>
    </lineage>
</organism>
<dbReference type="EMBL" id="SSTE01022985">
    <property type="protein sequence ID" value="KAA0026032.1"/>
    <property type="molecule type" value="Genomic_DNA"/>
</dbReference>